<dbReference type="Proteomes" id="UP000276133">
    <property type="component" value="Unassembled WGS sequence"/>
</dbReference>
<protein>
    <submittedName>
        <fullName evidence="1">Uncharacterized protein</fullName>
    </submittedName>
</protein>
<sequence length="108" mass="12666">MNGYRSQLLLNWPYIRVNLELNRLAVDTAHFVGKEVLRPYRLDWAEDFDHAEGDGCFVAQQKFCSPVDDHKVCLNSCVFAIYNFCIELSEYLEWCTGFVWVECCFARL</sequence>
<accession>A0A3M7PMB0</accession>
<dbReference type="AlphaFoldDB" id="A0A3M7PMB0"/>
<reference evidence="1 2" key="1">
    <citation type="journal article" date="2018" name="Sci. Rep.">
        <title>Genomic signatures of local adaptation to the degree of environmental predictability in rotifers.</title>
        <authorList>
            <person name="Franch-Gras L."/>
            <person name="Hahn C."/>
            <person name="Garcia-Roger E.M."/>
            <person name="Carmona M.J."/>
            <person name="Serra M."/>
            <person name="Gomez A."/>
        </authorList>
    </citation>
    <scope>NUCLEOTIDE SEQUENCE [LARGE SCALE GENOMIC DNA]</scope>
    <source>
        <strain evidence="1">HYR1</strain>
    </source>
</reference>
<dbReference type="EMBL" id="REGN01010005">
    <property type="protein sequence ID" value="RMZ99894.1"/>
    <property type="molecule type" value="Genomic_DNA"/>
</dbReference>
<gene>
    <name evidence="1" type="ORF">BpHYR1_049346</name>
</gene>
<comment type="caution">
    <text evidence="1">The sequence shown here is derived from an EMBL/GenBank/DDBJ whole genome shotgun (WGS) entry which is preliminary data.</text>
</comment>
<proteinExistence type="predicted"/>
<evidence type="ECO:0000313" key="2">
    <source>
        <dbReference type="Proteomes" id="UP000276133"/>
    </source>
</evidence>
<organism evidence="1 2">
    <name type="scientific">Brachionus plicatilis</name>
    <name type="common">Marine rotifer</name>
    <name type="synonym">Brachionus muelleri</name>
    <dbReference type="NCBI Taxonomy" id="10195"/>
    <lineage>
        <taxon>Eukaryota</taxon>
        <taxon>Metazoa</taxon>
        <taxon>Spiralia</taxon>
        <taxon>Gnathifera</taxon>
        <taxon>Rotifera</taxon>
        <taxon>Eurotatoria</taxon>
        <taxon>Monogononta</taxon>
        <taxon>Pseudotrocha</taxon>
        <taxon>Ploima</taxon>
        <taxon>Brachionidae</taxon>
        <taxon>Brachionus</taxon>
    </lineage>
</organism>
<evidence type="ECO:0000313" key="1">
    <source>
        <dbReference type="EMBL" id="RMZ99894.1"/>
    </source>
</evidence>
<keyword evidence="2" id="KW-1185">Reference proteome</keyword>
<name>A0A3M7PMB0_BRAPC</name>